<feature type="domain" description="Lipid/polyisoprenoid-binding YceI-like" evidence="1">
    <location>
        <begin position="1"/>
        <end position="152"/>
    </location>
</feature>
<evidence type="ECO:0000259" key="1">
    <source>
        <dbReference type="SMART" id="SM00867"/>
    </source>
</evidence>
<dbReference type="EMBL" id="ASRX01000043">
    <property type="protein sequence ID" value="EYF03723.1"/>
    <property type="molecule type" value="Genomic_DNA"/>
</dbReference>
<keyword evidence="3" id="KW-1185">Reference proteome</keyword>
<dbReference type="InterPro" id="IPR036761">
    <property type="entry name" value="TTHA0802/YceI-like_sf"/>
</dbReference>
<sequence length="155" mass="16985">MISNVRGSFQQVSGEVVYDPRHPEKARVSARIDVASITTNEEKRDAHLRSADFFDVETYPTITFVSKAFKPTGDGGELTGTLTIHGVEREVTLEVEELTSEGKDPWGNQRVGATAKTKILRSEFGMTFNAALETGGIMIGDEIAIQIEVELVKQA</sequence>
<accession>A0A017T3B1</accession>
<dbReference type="InterPro" id="IPR007372">
    <property type="entry name" value="Lipid/polyisoprenoid-bd_YceI"/>
</dbReference>
<dbReference type="Proteomes" id="UP000019678">
    <property type="component" value="Unassembled WGS sequence"/>
</dbReference>
<dbReference type="Pfam" id="PF04264">
    <property type="entry name" value="YceI"/>
    <property type="match status" value="1"/>
</dbReference>
<dbReference type="AlphaFoldDB" id="A0A017T3B1"/>
<dbReference type="PANTHER" id="PTHR34406">
    <property type="entry name" value="PROTEIN YCEI"/>
    <property type="match status" value="1"/>
</dbReference>
<comment type="caution">
    <text evidence="2">The sequence shown here is derived from an EMBL/GenBank/DDBJ whole genome shotgun (WGS) entry which is preliminary data.</text>
</comment>
<evidence type="ECO:0000313" key="2">
    <source>
        <dbReference type="EMBL" id="EYF03723.1"/>
    </source>
</evidence>
<dbReference type="eggNOG" id="COG2353">
    <property type="taxonomic scope" value="Bacteria"/>
</dbReference>
<evidence type="ECO:0000313" key="3">
    <source>
        <dbReference type="Proteomes" id="UP000019678"/>
    </source>
</evidence>
<name>A0A017T3B1_9BACT</name>
<protein>
    <submittedName>
        <fullName evidence="2">YceI</fullName>
    </submittedName>
</protein>
<dbReference type="STRING" id="1192034.CAP_5334"/>
<organism evidence="2 3">
    <name type="scientific">Chondromyces apiculatus DSM 436</name>
    <dbReference type="NCBI Taxonomy" id="1192034"/>
    <lineage>
        <taxon>Bacteria</taxon>
        <taxon>Pseudomonadati</taxon>
        <taxon>Myxococcota</taxon>
        <taxon>Polyangia</taxon>
        <taxon>Polyangiales</taxon>
        <taxon>Polyangiaceae</taxon>
        <taxon>Chondromyces</taxon>
    </lineage>
</organism>
<dbReference type="PANTHER" id="PTHR34406:SF1">
    <property type="entry name" value="PROTEIN YCEI"/>
    <property type="match status" value="1"/>
</dbReference>
<gene>
    <name evidence="2" type="ORF">CAP_5334</name>
</gene>
<proteinExistence type="predicted"/>
<reference evidence="2 3" key="1">
    <citation type="submission" date="2013-05" db="EMBL/GenBank/DDBJ databases">
        <title>Genome assembly of Chondromyces apiculatus DSM 436.</title>
        <authorList>
            <person name="Sharma G."/>
            <person name="Khatri I."/>
            <person name="Kaur C."/>
            <person name="Mayilraj S."/>
            <person name="Subramanian S."/>
        </authorList>
    </citation>
    <scope>NUCLEOTIDE SEQUENCE [LARGE SCALE GENOMIC DNA]</scope>
    <source>
        <strain evidence="2 3">DSM 436</strain>
    </source>
</reference>
<dbReference type="SUPFAM" id="SSF101874">
    <property type="entry name" value="YceI-like"/>
    <property type="match status" value="1"/>
</dbReference>
<dbReference type="Gene3D" id="2.40.128.110">
    <property type="entry name" value="Lipid/polyisoprenoid-binding, YceI-like"/>
    <property type="match status" value="1"/>
</dbReference>
<dbReference type="SMART" id="SM00867">
    <property type="entry name" value="YceI"/>
    <property type="match status" value="1"/>
</dbReference>